<comment type="caution">
    <text evidence="1">The sequence shown here is derived from an EMBL/GenBank/DDBJ whole genome shotgun (WGS) entry which is preliminary data.</text>
</comment>
<dbReference type="RefSeq" id="WP_241412261.1">
    <property type="nucleotide sequence ID" value="NZ_JAKZGO010000008.1"/>
</dbReference>
<protein>
    <submittedName>
        <fullName evidence="1">DUF4221 domain-containing protein</fullName>
    </submittedName>
</protein>
<sequence>MKKLFITDMKFLKISSIFFLISILIFSCTKNQDNYNLPNEIAFETEKIFILDSVSTSELVQHQMIKTDSMSYLATMDIVMNHINLFDWESGKIVEKIKFNKDDGPDQLFTPINFYIHNLDSIFVQDLGFGVKLINLDGKVLQNFKIGEVKSENQLYNGIPAYFSSASARPIFFLENKVFYPTTHIDIKEPVLGVFDISNNELEEIIFFPTDGFENGNYIFENIYRTVYWDWDKNKESLYISFPIRNEIYHYDLKDKVLTEISLSPEFQVDFSGHSNVLFSDLRQFGTSEEEKKEAIRRVEIFEKNKSFSSILTCDDIIYRILIHEKKESNVNSFNIDFRDFEVYAYNYKGQLLAKKLFKNPQDDGSVFLVNRMDNFIIKNENSLYVSALNKDQSEEELIYKKLKLK</sequence>
<evidence type="ECO:0000313" key="2">
    <source>
        <dbReference type="Proteomes" id="UP001165430"/>
    </source>
</evidence>
<evidence type="ECO:0000313" key="1">
    <source>
        <dbReference type="EMBL" id="MCH7414023.1"/>
    </source>
</evidence>
<proteinExistence type="predicted"/>
<dbReference type="PROSITE" id="PS51257">
    <property type="entry name" value="PROKAR_LIPOPROTEIN"/>
    <property type="match status" value="1"/>
</dbReference>
<keyword evidence="2" id="KW-1185">Reference proteome</keyword>
<organism evidence="1 2">
    <name type="scientific">Belliella alkalica</name>
    <dbReference type="NCBI Taxonomy" id="1730871"/>
    <lineage>
        <taxon>Bacteria</taxon>
        <taxon>Pseudomonadati</taxon>
        <taxon>Bacteroidota</taxon>
        <taxon>Cytophagia</taxon>
        <taxon>Cytophagales</taxon>
        <taxon>Cyclobacteriaceae</taxon>
        <taxon>Belliella</taxon>
    </lineage>
</organism>
<dbReference type="SUPFAM" id="SSF50998">
    <property type="entry name" value="Quinoprotein alcohol dehydrogenase-like"/>
    <property type="match status" value="1"/>
</dbReference>
<reference evidence="1" key="1">
    <citation type="submission" date="2022-03" db="EMBL/GenBank/DDBJ databases">
        <title>De novo assembled genomes of Belliella spp. (Cyclobacteriaceae) strains.</title>
        <authorList>
            <person name="Szabo A."/>
            <person name="Korponai K."/>
            <person name="Felfoldi T."/>
        </authorList>
    </citation>
    <scope>NUCLEOTIDE SEQUENCE</scope>
    <source>
        <strain evidence="1">DSM 111903</strain>
    </source>
</reference>
<dbReference type="InterPro" id="IPR011047">
    <property type="entry name" value="Quinoprotein_ADH-like_sf"/>
</dbReference>
<dbReference type="EMBL" id="JAKZGO010000008">
    <property type="protein sequence ID" value="MCH7414023.1"/>
    <property type="molecule type" value="Genomic_DNA"/>
</dbReference>
<dbReference type="Proteomes" id="UP001165430">
    <property type="component" value="Unassembled WGS sequence"/>
</dbReference>
<name>A0ABS9VDQ6_9BACT</name>
<gene>
    <name evidence="1" type="ORF">MM213_11030</name>
</gene>
<accession>A0ABS9VDQ6</accession>